<organism evidence="2 3">
    <name type="scientific">Candidatus Nitrospira nitrosa</name>
    <dbReference type="NCBI Taxonomy" id="1742972"/>
    <lineage>
        <taxon>Bacteria</taxon>
        <taxon>Pseudomonadati</taxon>
        <taxon>Nitrospirota</taxon>
        <taxon>Nitrospiria</taxon>
        <taxon>Nitrospirales</taxon>
        <taxon>Nitrospiraceae</taxon>
        <taxon>Nitrospira</taxon>
    </lineage>
</organism>
<dbReference type="AlphaFoldDB" id="A0A0S4LMV8"/>
<name>A0A0S4LMV8_9BACT</name>
<evidence type="ECO:0000313" key="3">
    <source>
        <dbReference type="Proteomes" id="UP000199032"/>
    </source>
</evidence>
<dbReference type="Gene3D" id="3.10.28.20">
    <property type="entry name" value="Acetamidase/Formamidase-like domains"/>
    <property type="match status" value="1"/>
</dbReference>
<dbReference type="Pfam" id="PF02169">
    <property type="entry name" value="LPP20"/>
    <property type="match status" value="1"/>
</dbReference>
<reference evidence="2 3" key="1">
    <citation type="submission" date="2015-10" db="EMBL/GenBank/DDBJ databases">
        <authorList>
            <person name="Gilbert D.G."/>
        </authorList>
    </citation>
    <scope>NUCLEOTIDE SEQUENCE [LARGE SCALE GENOMIC DNA]</scope>
    <source>
        <strain evidence="2">COMA1</strain>
    </source>
</reference>
<gene>
    <name evidence="2" type="ORF">COMA1_60125</name>
</gene>
<dbReference type="InterPro" id="IPR024952">
    <property type="entry name" value="LPP20-like_dom"/>
</dbReference>
<dbReference type="STRING" id="1742972.COMA1_60125"/>
<dbReference type="EMBL" id="CZQA01000012">
    <property type="protein sequence ID" value="CUS38860.1"/>
    <property type="molecule type" value="Genomic_DNA"/>
</dbReference>
<evidence type="ECO:0000313" key="2">
    <source>
        <dbReference type="EMBL" id="CUS38860.1"/>
    </source>
</evidence>
<feature type="domain" description="Lipoprotein LPP20-like" evidence="1">
    <location>
        <begin position="24"/>
        <end position="130"/>
    </location>
</feature>
<keyword evidence="3" id="KW-1185">Reference proteome</keyword>
<evidence type="ECO:0000259" key="1">
    <source>
        <dbReference type="Pfam" id="PF02169"/>
    </source>
</evidence>
<accession>A0A0S4LMV8</accession>
<sequence>MAVFCLFCAIGASGCAWLGGQDKPEWVDGRASSYPSSQYLTGVGQGENRSTAENQAYAAVARIFKAEVAAQAKDWEAYLVTEHDEVSSAERRLTIDHVTKVSTDKVLENVSIADAWHDAGTGVHYALAVVNRSQAEVSVTDKVMRFDREIEADVGEARQTTDKLAKVRALRRAGRNLVLREAYNTDLRVIRSSGQGIPSVYRVGELSGELTQFLSSNLGVALLISGDQAEPIQRALAQGLVHEGFHVRADSGDADGESSEVLVRGMTRLIPIEVQDPNFKYVRWCSDLEIVELATMRVVGAVARGGKEGHLTEREATAKVLRVIQQEFSSDVAQAIAAHIFGEVTLPATAAMPAGCPREASAGKR</sequence>
<dbReference type="Proteomes" id="UP000199032">
    <property type="component" value="Unassembled WGS sequence"/>
</dbReference>
<protein>
    <recommendedName>
        <fullName evidence="1">Lipoprotein LPP20-like domain-containing protein</fullName>
    </recommendedName>
</protein>
<proteinExistence type="predicted"/>